<reference evidence="2 3" key="1">
    <citation type="submission" date="2015-05" db="EMBL/GenBank/DDBJ databases">
        <title>Draft Genome assembly of Streptomyces showdoensis.</title>
        <authorList>
            <person name="Thapa K.K."/>
            <person name="Metsa-Ketela M."/>
        </authorList>
    </citation>
    <scope>NUCLEOTIDE SEQUENCE [LARGE SCALE GENOMIC DNA]</scope>
    <source>
        <strain evidence="2 3">ATCC 15227</strain>
    </source>
</reference>
<dbReference type="InterPro" id="IPR029058">
    <property type="entry name" value="AB_hydrolase_fold"/>
</dbReference>
<sequence>MSVGPYREITFDKDGDGPGGPAGQAAGLAGLDRQGCTDLLVFAHGWNNSPSVAARFYSAFLAPFPDLAGPGVRLGYAGVVWPSMMFSDEPVPDFASLAATVPGKTAVVARIAELVGAEPARESAFAEFGALLRELTDTDRAGLAGDPEVPDFLVADPLTTYAAFADAGAYADTDGDPGGDGSGGDGSGGGDGEALFGGDRMKRLWKGAKEALRQATYYTMKRRAGVVGARGLGPLLGELGRTAPELRVHLAGHSFGGRLVAHALLGLPDDVRTVKSVTLLQGAFSHYAFAARLPHAPGRRGSLPDLQHRIDGPLVACHSRHDTALRVFYPLASRLSRDDDAILGEDGRRWGAIGYDGIQAVPGTTARTLGTVLRDGLPGSGCVSVDAAEVVSEHSDVCHPELARVVARAGRFGG</sequence>
<name>A0A2P2GGS2_STREW</name>
<protein>
    <submittedName>
        <fullName evidence="2">Serine-threonine protein kinase</fullName>
    </submittedName>
</protein>
<dbReference type="Proteomes" id="UP000265325">
    <property type="component" value="Unassembled WGS sequence"/>
</dbReference>
<dbReference type="SUPFAM" id="SSF53474">
    <property type="entry name" value="alpha/beta-Hydrolases"/>
    <property type="match status" value="1"/>
</dbReference>
<dbReference type="GO" id="GO:0016301">
    <property type="term" value="F:kinase activity"/>
    <property type="evidence" value="ECO:0007669"/>
    <property type="project" value="UniProtKB-KW"/>
</dbReference>
<proteinExistence type="predicted"/>
<dbReference type="AlphaFoldDB" id="A0A2P2GGS2"/>
<evidence type="ECO:0000313" key="2">
    <source>
        <dbReference type="EMBL" id="KKZ70059.1"/>
    </source>
</evidence>
<dbReference type="Gene3D" id="3.40.50.1820">
    <property type="entry name" value="alpha/beta hydrolase"/>
    <property type="match status" value="1"/>
</dbReference>
<evidence type="ECO:0000256" key="1">
    <source>
        <dbReference type="SAM" id="MobiDB-lite"/>
    </source>
</evidence>
<gene>
    <name evidence="2" type="ORF">VO63_31005</name>
</gene>
<organism evidence="2 3">
    <name type="scientific">Streptomyces showdoensis</name>
    <dbReference type="NCBI Taxonomy" id="68268"/>
    <lineage>
        <taxon>Bacteria</taxon>
        <taxon>Bacillati</taxon>
        <taxon>Actinomycetota</taxon>
        <taxon>Actinomycetes</taxon>
        <taxon>Kitasatosporales</taxon>
        <taxon>Streptomycetaceae</taxon>
        <taxon>Streptomyces</taxon>
    </lineage>
</organism>
<keyword evidence="2" id="KW-0808">Transferase</keyword>
<comment type="caution">
    <text evidence="2">The sequence shown here is derived from an EMBL/GenBank/DDBJ whole genome shotgun (WGS) entry which is preliminary data.</text>
</comment>
<feature type="compositionally biased region" description="Gly residues" evidence="1">
    <location>
        <begin position="176"/>
        <end position="192"/>
    </location>
</feature>
<dbReference type="EMBL" id="LAQS01000070">
    <property type="protein sequence ID" value="KKZ70059.1"/>
    <property type="molecule type" value="Genomic_DNA"/>
</dbReference>
<feature type="region of interest" description="Disordered" evidence="1">
    <location>
        <begin position="172"/>
        <end position="193"/>
    </location>
</feature>
<keyword evidence="3" id="KW-1185">Reference proteome</keyword>
<keyword evidence="2" id="KW-0418">Kinase</keyword>
<evidence type="ECO:0000313" key="3">
    <source>
        <dbReference type="Proteomes" id="UP000265325"/>
    </source>
</evidence>
<accession>A0A2P2GGS2</accession>
<dbReference type="OrthoDB" id="280053at2"/>